<feature type="compositionally biased region" description="Low complexity" evidence="1">
    <location>
        <begin position="170"/>
        <end position="183"/>
    </location>
</feature>
<organism evidence="2 3">
    <name type="scientific">Glonium stellatum</name>
    <dbReference type="NCBI Taxonomy" id="574774"/>
    <lineage>
        <taxon>Eukaryota</taxon>
        <taxon>Fungi</taxon>
        <taxon>Dikarya</taxon>
        <taxon>Ascomycota</taxon>
        <taxon>Pezizomycotina</taxon>
        <taxon>Dothideomycetes</taxon>
        <taxon>Pleosporomycetidae</taxon>
        <taxon>Gloniales</taxon>
        <taxon>Gloniaceae</taxon>
        <taxon>Glonium</taxon>
    </lineage>
</organism>
<evidence type="ECO:0000313" key="2">
    <source>
        <dbReference type="EMBL" id="OCL06217.1"/>
    </source>
</evidence>
<dbReference type="AlphaFoldDB" id="A0A8E2EWI1"/>
<accession>A0A8E2EWI1</accession>
<name>A0A8E2EWI1_9PEZI</name>
<feature type="region of interest" description="Disordered" evidence="1">
    <location>
        <begin position="170"/>
        <end position="189"/>
    </location>
</feature>
<evidence type="ECO:0000256" key="1">
    <source>
        <dbReference type="SAM" id="MobiDB-lite"/>
    </source>
</evidence>
<dbReference type="OrthoDB" id="4500473at2759"/>
<keyword evidence="3" id="KW-1185">Reference proteome</keyword>
<dbReference type="EMBL" id="KV750108">
    <property type="protein sequence ID" value="OCL06217.1"/>
    <property type="molecule type" value="Genomic_DNA"/>
</dbReference>
<feature type="non-terminal residue" evidence="2">
    <location>
        <position position="263"/>
    </location>
</feature>
<evidence type="ECO:0000313" key="3">
    <source>
        <dbReference type="Proteomes" id="UP000250140"/>
    </source>
</evidence>
<protein>
    <submittedName>
        <fullName evidence="2">Uncharacterized protein</fullName>
    </submittedName>
</protein>
<gene>
    <name evidence="2" type="ORF">AOQ84DRAFT_275413</name>
</gene>
<dbReference type="Proteomes" id="UP000250140">
    <property type="component" value="Unassembled WGS sequence"/>
</dbReference>
<reference evidence="2 3" key="1">
    <citation type="journal article" date="2016" name="Nat. Commun.">
        <title>Ectomycorrhizal ecology is imprinted in the genome of the dominant symbiotic fungus Cenococcum geophilum.</title>
        <authorList>
            <consortium name="DOE Joint Genome Institute"/>
            <person name="Peter M."/>
            <person name="Kohler A."/>
            <person name="Ohm R.A."/>
            <person name="Kuo A."/>
            <person name="Krutzmann J."/>
            <person name="Morin E."/>
            <person name="Arend M."/>
            <person name="Barry K.W."/>
            <person name="Binder M."/>
            <person name="Choi C."/>
            <person name="Clum A."/>
            <person name="Copeland A."/>
            <person name="Grisel N."/>
            <person name="Haridas S."/>
            <person name="Kipfer T."/>
            <person name="LaButti K."/>
            <person name="Lindquist E."/>
            <person name="Lipzen A."/>
            <person name="Maire R."/>
            <person name="Meier B."/>
            <person name="Mihaltcheva S."/>
            <person name="Molinier V."/>
            <person name="Murat C."/>
            <person name="Poggeler S."/>
            <person name="Quandt C.A."/>
            <person name="Sperisen C."/>
            <person name="Tritt A."/>
            <person name="Tisserant E."/>
            <person name="Crous P.W."/>
            <person name="Henrissat B."/>
            <person name="Nehls U."/>
            <person name="Egli S."/>
            <person name="Spatafora J.W."/>
            <person name="Grigoriev I.V."/>
            <person name="Martin F.M."/>
        </authorList>
    </citation>
    <scope>NUCLEOTIDE SEQUENCE [LARGE SCALE GENOMIC DNA]</scope>
    <source>
        <strain evidence="2 3">CBS 207.34</strain>
    </source>
</reference>
<proteinExistence type="predicted"/>
<sequence>MATYPKFYFLAPTRNYVPDKRIKLGNIIPGPKVPDEPYNESPFTIKEDEIDNHNEYGWSATDTKSDNVKVGIWTGFLQSILGVTANASIGSGQDSSLNLNCESVLTREFTPKRSFLDQCIKDPGVQNLYRGPRRLKKPIDLYMIIGLKIANGASSAVDFAKEKSIHLHAGADGSPAGAPGSAGVDFDTNRSSNQGEAFKNADNFVLGFRLKRIRIGPKGILKVDNFSDGATFGQGQVAGEEDIEVGIKEVADGDARGTDFRFD</sequence>